<evidence type="ECO:0000256" key="1">
    <source>
        <dbReference type="SAM" id="Phobius"/>
    </source>
</evidence>
<name>A0A9C7GCL7_9BACI</name>
<dbReference type="Proteomes" id="UP000789845">
    <property type="component" value="Unassembled WGS sequence"/>
</dbReference>
<feature type="transmembrane region" description="Helical" evidence="1">
    <location>
        <begin position="81"/>
        <end position="98"/>
    </location>
</feature>
<keyword evidence="1" id="KW-1133">Transmembrane helix</keyword>
<evidence type="ECO:0000313" key="2">
    <source>
        <dbReference type="EMBL" id="CAG9609954.1"/>
    </source>
</evidence>
<dbReference type="AlphaFoldDB" id="A0A9C7GCL7"/>
<keyword evidence="1" id="KW-0472">Membrane</keyword>
<organism evidence="2 3">
    <name type="scientific">Pseudoneobacillus rhizosphaerae</name>
    <dbReference type="NCBI Taxonomy" id="2880968"/>
    <lineage>
        <taxon>Bacteria</taxon>
        <taxon>Bacillati</taxon>
        <taxon>Bacillota</taxon>
        <taxon>Bacilli</taxon>
        <taxon>Bacillales</taxon>
        <taxon>Bacillaceae</taxon>
        <taxon>Pseudoneobacillus</taxon>
    </lineage>
</organism>
<reference evidence="2" key="1">
    <citation type="submission" date="2021-10" db="EMBL/GenBank/DDBJ databases">
        <authorList>
            <person name="Criscuolo A."/>
        </authorList>
    </citation>
    <scope>NUCLEOTIDE SEQUENCE</scope>
    <source>
        <strain evidence="2">CIP111885</strain>
    </source>
</reference>
<feature type="transmembrane region" description="Helical" evidence="1">
    <location>
        <begin position="136"/>
        <end position="156"/>
    </location>
</feature>
<dbReference type="Pfam" id="PF14808">
    <property type="entry name" value="TMEM164"/>
    <property type="match status" value="1"/>
</dbReference>
<accession>A0A9C7GCL7</accession>
<evidence type="ECO:0008006" key="4">
    <source>
        <dbReference type="Google" id="ProtNLM"/>
    </source>
</evidence>
<dbReference type="EMBL" id="CAKJTG010000026">
    <property type="protein sequence ID" value="CAG9609954.1"/>
    <property type="molecule type" value="Genomic_DNA"/>
</dbReference>
<proteinExistence type="predicted"/>
<feature type="transmembrane region" description="Helical" evidence="1">
    <location>
        <begin position="168"/>
        <end position="186"/>
    </location>
</feature>
<dbReference type="NCBIfam" id="TIGR02206">
    <property type="entry name" value="intg_mem_TP0381"/>
    <property type="match status" value="1"/>
</dbReference>
<feature type="transmembrane region" description="Helical" evidence="1">
    <location>
        <begin position="18"/>
        <end position="37"/>
    </location>
</feature>
<evidence type="ECO:0000313" key="3">
    <source>
        <dbReference type="Proteomes" id="UP000789845"/>
    </source>
</evidence>
<keyword evidence="1" id="KW-0812">Transmembrane</keyword>
<feature type="transmembrane region" description="Helical" evidence="1">
    <location>
        <begin position="110"/>
        <end position="130"/>
    </location>
</feature>
<comment type="caution">
    <text evidence="2">The sequence shown here is derived from an EMBL/GenBank/DDBJ whole genome shotgun (WGS) entry which is preliminary data.</text>
</comment>
<sequence length="242" mass="28491">MGKYFQADGTDTFRLFSFTHWATLFVLFLIIVCIYIFRNTLRKARINLTARLVLAVMMVGSEISLHIWLWSINEWTIQNSLPLHLSSISILLSAVLVVTKSYRLFEFTYFAGVGSALQAMITPDISAYTFPHFRYIHFFISHGGIVVVNLFIVFVEKYRPTLTSLWKAFLYLNIYTVFIFFLNYFLKGNYMYISEKPVNPSLLDYLGPWPYYILPLELITLVTFFILYLPFWFLHRNKSKNL</sequence>
<keyword evidence="3" id="KW-1185">Reference proteome</keyword>
<protein>
    <recommendedName>
        <fullName evidence="4">TIGR02206 family membrane protein</fullName>
    </recommendedName>
</protein>
<feature type="transmembrane region" description="Helical" evidence="1">
    <location>
        <begin position="209"/>
        <end position="234"/>
    </location>
</feature>
<dbReference type="InterPro" id="IPR011737">
    <property type="entry name" value="CHP02206_TP0381"/>
</dbReference>
<gene>
    <name evidence="2" type="ORF">NEOCIP111885_03697</name>
</gene>
<feature type="transmembrane region" description="Helical" evidence="1">
    <location>
        <begin position="49"/>
        <end position="69"/>
    </location>
</feature>